<protein>
    <submittedName>
        <fullName evidence="5">Amino acid ABC transporter substrate-binding protein (PAAT family)</fullName>
    </submittedName>
</protein>
<evidence type="ECO:0000256" key="2">
    <source>
        <dbReference type="ARBA" id="ARBA00022729"/>
    </source>
</evidence>
<dbReference type="OrthoDB" id="8771774at2"/>
<keyword evidence="2 3" id="KW-0732">Signal</keyword>
<reference evidence="5 6" key="1">
    <citation type="submission" date="2019-03" db="EMBL/GenBank/DDBJ databases">
        <title>Genomic Encyclopedia of Type Strains, Phase IV (KMG-IV): sequencing the most valuable type-strain genomes for metagenomic binning, comparative biology and taxonomic classification.</title>
        <authorList>
            <person name="Goeker M."/>
        </authorList>
    </citation>
    <scope>NUCLEOTIDE SEQUENCE [LARGE SCALE GENOMIC DNA]</scope>
    <source>
        <strain evidence="5 6">DSM 24830</strain>
    </source>
</reference>
<dbReference type="AlphaFoldDB" id="A0A4R1F3M5"/>
<name>A0A4R1F3M5_9GAMM</name>
<dbReference type="Pfam" id="PF00497">
    <property type="entry name" value="SBP_bac_3"/>
    <property type="match status" value="1"/>
</dbReference>
<feature type="domain" description="Solute-binding protein family 3/N-terminal" evidence="4">
    <location>
        <begin position="27"/>
        <end position="248"/>
    </location>
</feature>
<keyword evidence="6" id="KW-1185">Reference proteome</keyword>
<sequence length="265" mass="30221">MSRLKALIVVVFFISLVSSSNTFADEKLRVSAINWPPYFIYDEHTEASGIVSDVLAEIKKRLNVELEIIKLPQKRMVTYFRRGQLDIDPTSSKVWREADKDVSLYTIPYLKVQKVIFVKHSTEITGDYINDFQGKTLGSILGYHHNFFVGKAFDDQLVDRKDSRSHDINLKLLKADRIDGLIIERQAAKYWISQLNDDIDAYKEAYDAGPAIDISMRIHKSQAALLPKLNRVLTEMIAEGFIKNAVAIHTKTPKAYIISENDLAD</sequence>
<comment type="caution">
    <text evidence="5">The sequence shown here is derived from an EMBL/GenBank/DDBJ whole genome shotgun (WGS) entry which is preliminary data.</text>
</comment>
<dbReference type="Proteomes" id="UP000294887">
    <property type="component" value="Unassembled WGS sequence"/>
</dbReference>
<feature type="chain" id="PRO_5020841479" evidence="3">
    <location>
        <begin position="25"/>
        <end position="265"/>
    </location>
</feature>
<dbReference type="InterPro" id="IPR001638">
    <property type="entry name" value="Solute-binding_3/MltF_N"/>
</dbReference>
<accession>A0A4R1F3M5</accession>
<dbReference type="EMBL" id="SMFQ01000003">
    <property type="protein sequence ID" value="TCJ87049.1"/>
    <property type="molecule type" value="Genomic_DNA"/>
</dbReference>
<evidence type="ECO:0000313" key="5">
    <source>
        <dbReference type="EMBL" id="TCJ87049.1"/>
    </source>
</evidence>
<comment type="similarity">
    <text evidence="1">Belongs to the bacterial solute-binding protein 3 family.</text>
</comment>
<dbReference type="Gene3D" id="3.40.190.10">
    <property type="entry name" value="Periplasmic binding protein-like II"/>
    <property type="match status" value="2"/>
</dbReference>
<dbReference type="SMART" id="SM00062">
    <property type="entry name" value="PBPb"/>
    <property type="match status" value="1"/>
</dbReference>
<feature type="signal peptide" evidence="3">
    <location>
        <begin position="1"/>
        <end position="24"/>
    </location>
</feature>
<proteinExistence type="inferred from homology"/>
<organism evidence="5 6">
    <name type="scientific">Cocleimonas flava</name>
    <dbReference type="NCBI Taxonomy" id="634765"/>
    <lineage>
        <taxon>Bacteria</taxon>
        <taxon>Pseudomonadati</taxon>
        <taxon>Pseudomonadota</taxon>
        <taxon>Gammaproteobacteria</taxon>
        <taxon>Thiotrichales</taxon>
        <taxon>Thiotrichaceae</taxon>
        <taxon>Cocleimonas</taxon>
    </lineage>
</organism>
<gene>
    <name evidence="5" type="ORF">EV695_1550</name>
</gene>
<dbReference type="PANTHER" id="PTHR35936:SF35">
    <property type="entry name" value="L-CYSTINE-BINDING PROTEIN TCYJ"/>
    <property type="match status" value="1"/>
</dbReference>
<dbReference type="RefSeq" id="WP_131905359.1">
    <property type="nucleotide sequence ID" value="NZ_BAAAFU010000004.1"/>
</dbReference>
<evidence type="ECO:0000259" key="4">
    <source>
        <dbReference type="SMART" id="SM00062"/>
    </source>
</evidence>
<dbReference type="SUPFAM" id="SSF53850">
    <property type="entry name" value="Periplasmic binding protein-like II"/>
    <property type="match status" value="1"/>
</dbReference>
<dbReference type="PANTHER" id="PTHR35936">
    <property type="entry name" value="MEMBRANE-BOUND LYTIC MUREIN TRANSGLYCOSYLASE F"/>
    <property type="match status" value="1"/>
</dbReference>
<evidence type="ECO:0000256" key="1">
    <source>
        <dbReference type="ARBA" id="ARBA00010333"/>
    </source>
</evidence>
<evidence type="ECO:0000256" key="3">
    <source>
        <dbReference type="SAM" id="SignalP"/>
    </source>
</evidence>
<evidence type="ECO:0000313" key="6">
    <source>
        <dbReference type="Proteomes" id="UP000294887"/>
    </source>
</evidence>